<feature type="signal peptide" evidence="1">
    <location>
        <begin position="1"/>
        <end position="19"/>
    </location>
</feature>
<comment type="caution">
    <text evidence="2">The sequence shown here is derived from an EMBL/GenBank/DDBJ whole genome shotgun (WGS) entry which is preliminary data.</text>
</comment>
<protein>
    <submittedName>
        <fullName evidence="2">Uncharacterized protein</fullName>
    </submittedName>
</protein>
<reference evidence="2" key="1">
    <citation type="journal article" date="2023" name="Mol. Phylogenet. Evol.">
        <title>Genome-scale phylogeny and comparative genomics of the fungal order Sordariales.</title>
        <authorList>
            <person name="Hensen N."/>
            <person name="Bonometti L."/>
            <person name="Westerberg I."/>
            <person name="Brannstrom I.O."/>
            <person name="Guillou S."/>
            <person name="Cros-Aarteil S."/>
            <person name="Calhoun S."/>
            <person name="Haridas S."/>
            <person name="Kuo A."/>
            <person name="Mondo S."/>
            <person name="Pangilinan J."/>
            <person name="Riley R."/>
            <person name="LaButti K."/>
            <person name="Andreopoulos B."/>
            <person name="Lipzen A."/>
            <person name="Chen C."/>
            <person name="Yan M."/>
            <person name="Daum C."/>
            <person name="Ng V."/>
            <person name="Clum A."/>
            <person name="Steindorff A."/>
            <person name="Ohm R.A."/>
            <person name="Martin F."/>
            <person name="Silar P."/>
            <person name="Natvig D.O."/>
            <person name="Lalanne C."/>
            <person name="Gautier V."/>
            <person name="Ament-Velasquez S.L."/>
            <person name="Kruys A."/>
            <person name="Hutchinson M.I."/>
            <person name="Powell A.J."/>
            <person name="Barry K."/>
            <person name="Miller A.N."/>
            <person name="Grigoriev I.V."/>
            <person name="Debuchy R."/>
            <person name="Gladieux P."/>
            <person name="Hiltunen Thoren M."/>
            <person name="Johannesson H."/>
        </authorList>
    </citation>
    <scope>NUCLEOTIDE SEQUENCE</scope>
    <source>
        <strain evidence="2">CBS 103.79</strain>
    </source>
</reference>
<keyword evidence="3" id="KW-1185">Reference proteome</keyword>
<keyword evidence="1" id="KW-0732">Signal</keyword>
<dbReference type="Proteomes" id="UP001303889">
    <property type="component" value="Unassembled WGS sequence"/>
</dbReference>
<proteinExistence type="predicted"/>
<accession>A0AAN6RQ71</accession>
<reference evidence="2" key="2">
    <citation type="submission" date="2023-05" db="EMBL/GenBank/DDBJ databases">
        <authorList>
            <consortium name="Lawrence Berkeley National Laboratory"/>
            <person name="Steindorff A."/>
            <person name="Hensen N."/>
            <person name="Bonometti L."/>
            <person name="Westerberg I."/>
            <person name="Brannstrom I.O."/>
            <person name="Guillou S."/>
            <person name="Cros-Aarteil S."/>
            <person name="Calhoun S."/>
            <person name="Haridas S."/>
            <person name="Kuo A."/>
            <person name="Mondo S."/>
            <person name="Pangilinan J."/>
            <person name="Riley R."/>
            <person name="Labutti K."/>
            <person name="Andreopoulos B."/>
            <person name="Lipzen A."/>
            <person name="Chen C."/>
            <person name="Yanf M."/>
            <person name="Daum C."/>
            <person name="Ng V."/>
            <person name="Clum A."/>
            <person name="Ohm R."/>
            <person name="Martin F."/>
            <person name="Silar P."/>
            <person name="Natvig D."/>
            <person name="Lalanne C."/>
            <person name="Gautier V."/>
            <person name="Ament-Velasquez S.L."/>
            <person name="Kruys A."/>
            <person name="Hutchinson M.I."/>
            <person name="Powell A.J."/>
            <person name="Barry K."/>
            <person name="Miller A.N."/>
            <person name="Grigoriev I.V."/>
            <person name="Debuchy R."/>
            <person name="Gladieux P."/>
            <person name="Thoren M.H."/>
            <person name="Johannesson H."/>
        </authorList>
    </citation>
    <scope>NUCLEOTIDE SEQUENCE</scope>
    <source>
        <strain evidence="2">CBS 103.79</strain>
    </source>
</reference>
<evidence type="ECO:0000313" key="3">
    <source>
        <dbReference type="Proteomes" id="UP001303889"/>
    </source>
</evidence>
<evidence type="ECO:0000313" key="2">
    <source>
        <dbReference type="EMBL" id="KAK3898428.1"/>
    </source>
</evidence>
<name>A0AAN6RQ71_9PEZI</name>
<feature type="chain" id="PRO_5042957969" evidence="1">
    <location>
        <begin position="20"/>
        <end position="153"/>
    </location>
</feature>
<sequence>MVSFKPLAAAALLAQVSFASPALSTRAEGVHLFNCRPSSNNVAQTWQSLVVYCANDSDCGNPGYNPSSDNVCVKSSSGTAWNYHIWEGGSQSCTFPTGVKFSWNISSNAQAQPNYSTVGKGSNGYRSFTGYKDDHGAAVSYNSHSCEKIYYYL</sequence>
<organism evidence="2 3">
    <name type="scientific">Staphylotrichum tortipilum</name>
    <dbReference type="NCBI Taxonomy" id="2831512"/>
    <lineage>
        <taxon>Eukaryota</taxon>
        <taxon>Fungi</taxon>
        <taxon>Dikarya</taxon>
        <taxon>Ascomycota</taxon>
        <taxon>Pezizomycotina</taxon>
        <taxon>Sordariomycetes</taxon>
        <taxon>Sordariomycetidae</taxon>
        <taxon>Sordariales</taxon>
        <taxon>Chaetomiaceae</taxon>
        <taxon>Staphylotrichum</taxon>
    </lineage>
</organism>
<gene>
    <name evidence="2" type="ORF">C8A05DRAFT_47261</name>
</gene>
<evidence type="ECO:0000256" key="1">
    <source>
        <dbReference type="SAM" id="SignalP"/>
    </source>
</evidence>
<dbReference type="EMBL" id="MU855939">
    <property type="protein sequence ID" value="KAK3898428.1"/>
    <property type="molecule type" value="Genomic_DNA"/>
</dbReference>
<dbReference type="AlphaFoldDB" id="A0AAN6RQ71"/>